<dbReference type="Proteomes" id="UP001139353">
    <property type="component" value="Unassembled WGS sequence"/>
</dbReference>
<dbReference type="Pfam" id="PF26002">
    <property type="entry name" value="Beta-barrel_AprE"/>
    <property type="match status" value="1"/>
</dbReference>
<dbReference type="Pfam" id="PF25973">
    <property type="entry name" value="BSH_CzcB"/>
    <property type="match status" value="1"/>
</dbReference>
<keyword evidence="2" id="KW-0472">Membrane</keyword>
<organism evidence="5 6">
    <name type="scientific">Scleromatobacter humisilvae</name>
    <dbReference type="NCBI Taxonomy" id="2897159"/>
    <lineage>
        <taxon>Bacteria</taxon>
        <taxon>Pseudomonadati</taxon>
        <taxon>Pseudomonadota</taxon>
        <taxon>Betaproteobacteria</taxon>
        <taxon>Burkholderiales</taxon>
        <taxon>Sphaerotilaceae</taxon>
        <taxon>Scleromatobacter</taxon>
    </lineage>
</organism>
<name>A0A9X1YKL5_9BURK</name>
<evidence type="ECO:0000259" key="4">
    <source>
        <dbReference type="Pfam" id="PF26002"/>
    </source>
</evidence>
<dbReference type="InterPro" id="IPR050739">
    <property type="entry name" value="MFP"/>
</dbReference>
<dbReference type="RefSeq" id="WP_275682526.1">
    <property type="nucleotide sequence ID" value="NZ_JAJLJH010000002.1"/>
</dbReference>
<gene>
    <name evidence="5" type="ORF">LPC04_12370</name>
</gene>
<keyword evidence="2" id="KW-0812">Transmembrane</keyword>
<accession>A0A9X1YKL5</accession>
<evidence type="ECO:0000256" key="2">
    <source>
        <dbReference type="SAM" id="Phobius"/>
    </source>
</evidence>
<evidence type="ECO:0000259" key="3">
    <source>
        <dbReference type="Pfam" id="PF25973"/>
    </source>
</evidence>
<feature type="transmembrane region" description="Helical" evidence="2">
    <location>
        <begin position="32"/>
        <end position="55"/>
    </location>
</feature>
<proteinExistence type="predicted"/>
<dbReference type="PRINTS" id="PR01490">
    <property type="entry name" value="RTXTOXIND"/>
</dbReference>
<feature type="coiled-coil region" evidence="1">
    <location>
        <begin position="198"/>
        <end position="232"/>
    </location>
</feature>
<keyword evidence="1" id="KW-0175">Coiled coil</keyword>
<dbReference type="InterPro" id="IPR058982">
    <property type="entry name" value="Beta-barrel_AprE"/>
</dbReference>
<evidence type="ECO:0000256" key="1">
    <source>
        <dbReference type="SAM" id="Coils"/>
    </source>
</evidence>
<keyword evidence="6" id="KW-1185">Reference proteome</keyword>
<feature type="domain" description="AprE-like beta-barrel" evidence="4">
    <location>
        <begin position="307"/>
        <end position="392"/>
    </location>
</feature>
<dbReference type="Gene3D" id="2.40.50.100">
    <property type="match status" value="1"/>
</dbReference>
<evidence type="ECO:0000313" key="6">
    <source>
        <dbReference type="Proteomes" id="UP001139353"/>
    </source>
</evidence>
<reference evidence="5" key="1">
    <citation type="submission" date="2021-11" db="EMBL/GenBank/DDBJ databases">
        <title>BS-T2-15 a new species belonging to the Comamonadaceae family isolated from the soil of a French oak forest.</title>
        <authorList>
            <person name="Mieszkin S."/>
            <person name="Alain K."/>
        </authorList>
    </citation>
    <scope>NUCLEOTIDE SEQUENCE</scope>
    <source>
        <strain evidence="5">BS-T2-15</strain>
    </source>
</reference>
<dbReference type="InterPro" id="IPR058647">
    <property type="entry name" value="BSH_CzcB-like"/>
</dbReference>
<dbReference type="EMBL" id="JAJLJH010000002">
    <property type="protein sequence ID" value="MCK9686503.1"/>
    <property type="molecule type" value="Genomic_DNA"/>
</dbReference>
<protein>
    <submittedName>
        <fullName evidence="5">HlyD family efflux transporter periplasmic adaptor subunit</fullName>
    </submittedName>
</protein>
<sequence length="421" mass="46119">MSPNSRFELFRPEALAHAGSRRYGAVVLAHPLSFSLLTTLFVALAVAIVLFLACFSYTRKTSLPGVLLPTQGLIRVVPAQAGQVVEARVHEGQSVQAGQVLFVLSPEHAAPAQGSAGQTVEKLLETRRDSLLSEQSQERLQSRLRREALGKRVEDLAADGSRIAAQIGLQVHRTQLAEVALKRYEDLQKDNFVSPVQVQDKQAELLDQQQRLADLQRARAASARDLATAQADVRDLEVQGRRDEQAAERSIASSELELAENDTRREIIVRAPRAGIVSAVAAVAGQSVTPANVLAAITPAGSEMEAELYAPSRSAGFLHAGMPVSLRYQAYSYQKFGQSHGVVREVSRTALRPADLEIAGLVADTEPLYRVRVRLDRQTVMAYGENQPLRAGDLLDGSVVIDRRRLWEWVLEPLYTVTGRL</sequence>
<dbReference type="PANTHER" id="PTHR30386:SF28">
    <property type="entry name" value="EXPORTED PROTEIN"/>
    <property type="match status" value="1"/>
</dbReference>
<feature type="domain" description="CzcB-like barrel-sandwich hybrid" evidence="3">
    <location>
        <begin position="74"/>
        <end position="295"/>
    </location>
</feature>
<dbReference type="AlphaFoldDB" id="A0A9X1YKL5"/>
<evidence type="ECO:0000313" key="5">
    <source>
        <dbReference type="EMBL" id="MCK9686503.1"/>
    </source>
</evidence>
<comment type="caution">
    <text evidence="5">The sequence shown here is derived from an EMBL/GenBank/DDBJ whole genome shotgun (WGS) entry which is preliminary data.</text>
</comment>
<keyword evidence="2" id="KW-1133">Transmembrane helix</keyword>
<dbReference type="PANTHER" id="PTHR30386">
    <property type="entry name" value="MEMBRANE FUSION SUBUNIT OF EMRAB-TOLC MULTIDRUG EFFLUX PUMP"/>
    <property type="match status" value="1"/>
</dbReference>